<gene>
    <name evidence="1" type="ORF">BARAN1_1155</name>
</gene>
<reference evidence="2" key="1">
    <citation type="submission" date="2018-05" db="EMBL/GenBank/DDBJ databases">
        <authorList>
            <person name="Hao L."/>
        </authorList>
    </citation>
    <scope>NUCLEOTIDE SEQUENCE [LARGE SCALE GENOMIC DNA]</scope>
</reference>
<dbReference type="RefSeq" id="WP_157959513.1">
    <property type="nucleotide sequence ID" value="NZ_LS483254.1"/>
</dbReference>
<organism evidence="1 2">
    <name type="scientific">Candidatus Bipolaricaulis anaerobius</name>
    <dbReference type="NCBI Taxonomy" id="2026885"/>
    <lineage>
        <taxon>Bacteria</taxon>
        <taxon>Candidatus Bipolaricaulota</taxon>
        <taxon>Candidatus Bipolaricaulia</taxon>
        <taxon>Candidatus Bipolaricaulales</taxon>
        <taxon>Candidatus Bipolaricaulaceae</taxon>
        <taxon>Candidatus Bipolaricaulis</taxon>
    </lineage>
</organism>
<proteinExistence type="predicted"/>
<dbReference type="EMBL" id="LS483254">
    <property type="protein sequence ID" value="SQD93177.1"/>
    <property type="molecule type" value="Genomic_DNA"/>
</dbReference>
<dbReference type="Proteomes" id="UP000249818">
    <property type="component" value="Chromosome BARAN1"/>
</dbReference>
<sequence>MLTQALHDLVRTVGGEISERGGEIELTKVLAERRVLLSRRRLVYRARLRVDEGKREVHLSESLTEVGSGLAADGGAGFKVETYRTGRGPREGDLAERSRLFGKVYATTFDHGEVRSAIEGIARQHGYTVCYRVTGR</sequence>
<evidence type="ECO:0000313" key="2">
    <source>
        <dbReference type="Proteomes" id="UP000249818"/>
    </source>
</evidence>
<accession>A0A2X3K7H0</accession>
<dbReference type="KEGG" id="bana:BARAN1_1155"/>
<evidence type="ECO:0000313" key="1">
    <source>
        <dbReference type="EMBL" id="SQD93177.1"/>
    </source>
</evidence>
<keyword evidence="2" id="KW-1185">Reference proteome</keyword>
<name>A0A2X3K7H0_9BACT</name>
<dbReference type="AlphaFoldDB" id="A0A2X3K7H0"/>
<protein>
    <submittedName>
        <fullName evidence="1">Uncharacterized protein</fullName>
    </submittedName>
</protein>